<dbReference type="InterPro" id="IPR021555">
    <property type="entry name" value="DUF3000"/>
</dbReference>
<evidence type="ECO:0000313" key="2">
    <source>
        <dbReference type="Proteomes" id="UP000280444"/>
    </source>
</evidence>
<dbReference type="AlphaFoldDB" id="A0A3P1SHN9"/>
<sequence length="183" mass="20324">MSDTPIPEEFTTALLSLRDTPRSPELVLQEIPPPRQLAPWSAGLSLHTRKEGHQNPLATGRFVVLYDPDGQIGWNGSFRIVAQLRTQIDAEMSTDPLLCEALWNWAHDCLDDAGAGYHDLTGTVTKEMSESFGGLQLTDSALYVELRASWTPSTPYLGEHLSAWMELVCRTSGVTPTRHLEHI</sequence>
<keyword evidence="2" id="KW-1185">Reference proteome</keyword>
<dbReference type="EMBL" id="RQZF01000001">
    <property type="protein sequence ID" value="RRC96285.1"/>
    <property type="molecule type" value="Genomic_DNA"/>
</dbReference>
<dbReference type="Pfam" id="PF11452">
    <property type="entry name" value="DUF3000"/>
    <property type="match status" value="1"/>
</dbReference>
<dbReference type="Proteomes" id="UP000280444">
    <property type="component" value="Unassembled WGS sequence"/>
</dbReference>
<organism evidence="1 2">
    <name type="scientific">Schaalia canis</name>
    <dbReference type="NCBI Taxonomy" id="100469"/>
    <lineage>
        <taxon>Bacteria</taxon>
        <taxon>Bacillati</taxon>
        <taxon>Actinomycetota</taxon>
        <taxon>Actinomycetes</taxon>
        <taxon>Actinomycetales</taxon>
        <taxon>Actinomycetaceae</taxon>
        <taxon>Schaalia</taxon>
    </lineage>
</organism>
<accession>A0A3P1SHN9</accession>
<reference evidence="1 2" key="1">
    <citation type="submission" date="2018-11" db="EMBL/GenBank/DDBJ databases">
        <title>Genomes From Bacteria Associated with the Canine Oral Cavity: a Test Case for Automated Genome-Based Taxonomic Assignment.</title>
        <authorList>
            <person name="Coil D.A."/>
            <person name="Jospin G."/>
            <person name="Darling A.E."/>
            <person name="Wallis C."/>
            <person name="Davis I.J."/>
            <person name="Harris S."/>
            <person name="Eisen J.A."/>
            <person name="Holcombe L.J."/>
            <person name="O'Flynn C."/>
        </authorList>
    </citation>
    <scope>NUCLEOTIDE SEQUENCE [LARGE SCALE GENOMIC DNA]</scope>
    <source>
        <strain evidence="1 2">OH770</strain>
    </source>
</reference>
<gene>
    <name evidence="1" type="ORF">EII11_01115</name>
</gene>
<protein>
    <submittedName>
        <fullName evidence="1">DUF3000 domain-containing protein</fullName>
    </submittedName>
</protein>
<proteinExistence type="predicted"/>
<name>A0A3P1SHN9_9ACTO</name>
<dbReference type="RefSeq" id="WP_124867718.1">
    <property type="nucleotide sequence ID" value="NZ_RQZF01000001.1"/>
</dbReference>
<evidence type="ECO:0000313" key="1">
    <source>
        <dbReference type="EMBL" id="RRC96285.1"/>
    </source>
</evidence>
<comment type="caution">
    <text evidence="1">The sequence shown here is derived from an EMBL/GenBank/DDBJ whole genome shotgun (WGS) entry which is preliminary data.</text>
</comment>
<dbReference type="OrthoDB" id="3210980at2"/>